<gene>
    <name evidence="2" type="ORF">BISU_1855</name>
</gene>
<accession>A0A087E0G8</accession>
<feature type="transmembrane region" description="Helical" evidence="1">
    <location>
        <begin position="12"/>
        <end position="31"/>
    </location>
</feature>
<evidence type="ECO:0000313" key="2">
    <source>
        <dbReference type="EMBL" id="KFJ01269.1"/>
    </source>
</evidence>
<evidence type="ECO:0000256" key="1">
    <source>
        <dbReference type="SAM" id="Phobius"/>
    </source>
</evidence>
<name>A0A087E0G8_9BIFI</name>
<keyword evidence="3" id="KW-1185">Reference proteome</keyword>
<feature type="transmembrane region" description="Helical" evidence="1">
    <location>
        <begin position="84"/>
        <end position="108"/>
    </location>
</feature>
<feature type="transmembrane region" description="Helical" evidence="1">
    <location>
        <begin position="43"/>
        <end position="63"/>
    </location>
</feature>
<dbReference type="EMBL" id="JGZR01000011">
    <property type="protein sequence ID" value="KFJ01269.1"/>
    <property type="molecule type" value="Genomic_DNA"/>
</dbReference>
<organism evidence="2 3">
    <name type="scientific">Bifidobacterium subtile</name>
    <dbReference type="NCBI Taxonomy" id="77635"/>
    <lineage>
        <taxon>Bacteria</taxon>
        <taxon>Bacillati</taxon>
        <taxon>Actinomycetota</taxon>
        <taxon>Actinomycetes</taxon>
        <taxon>Bifidobacteriales</taxon>
        <taxon>Bifidobacteriaceae</taxon>
        <taxon>Bifidobacterium</taxon>
    </lineage>
</organism>
<reference evidence="2 3" key="1">
    <citation type="submission" date="2014-03" db="EMBL/GenBank/DDBJ databases">
        <title>Genomics of Bifidobacteria.</title>
        <authorList>
            <person name="Ventura M."/>
            <person name="Milani C."/>
            <person name="Lugli G.A."/>
        </authorList>
    </citation>
    <scope>NUCLEOTIDE SEQUENCE [LARGE SCALE GENOMIC DNA]</scope>
    <source>
        <strain evidence="2 3">LMG 11597</strain>
    </source>
</reference>
<keyword evidence="1" id="KW-0812">Transmembrane</keyword>
<proteinExistence type="predicted"/>
<sequence length="192" mass="22348">MAWLLCGHFLYRLLYLLAIAYDLIFFCLAVQRRLGQKHPDPQLSLLQFAAIMFWALLNNVAILTRDDWYYRRKPRPFKDPSHRWLERMASAPLMTLIFLILFTIIVSSGHIDEFSTLFGSVWGFVTVTTSVKIWEECYKDQTESEKISLVGEERWMPSLSAPSTGDWYIMIKQPGNNNPEDISKQPPLSINK</sequence>
<dbReference type="AlphaFoldDB" id="A0A087E0G8"/>
<dbReference type="RefSeq" id="WP_024463511.1">
    <property type="nucleotide sequence ID" value="NZ_CP062939.1"/>
</dbReference>
<comment type="caution">
    <text evidence="2">The sequence shown here is derived from an EMBL/GenBank/DDBJ whole genome shotgun (WGS) entry which is preliminary data.</text>
</comment>
<protein>
    <submittedName>
        <fullName evidence="2">Uncharacterized protein</fullName>
    </submittedName>
</protein>
<keyword evidence="1" id="KW-1133">Transmembrane helix</keyword>
<keyword evidence="1" id="KW-0472">Membrane</keyword>
<evidence type="ECO:0000313" key="3">
    <source>
        <dbReference type="Proteomes" id="UP000029055"/>
    </source>
</evidence>
<dbReference type="Proteomes" id="UP000029055">
    <property type="component" value="Unassembled WGS sequence"/>
</dbReference>